<dbReference type="Proteomes" id="UP000243063">
    <property type="component" value="Chromosome I"/>
</dbReference>
<keyword evidence="1" id="KW-1133">Transmembrane helix</keyword>
<dbReference type="EMBL" id="LT629780">
    <property type="protein sequence ID" value="SDU21976.1"/>
    <property type="molecule type" value="Genomic_DNA"/>
</dbReference>
<proteinExistence type="predicted"/>
<dbReference type="OrthoDB" id="9812729at2"/>
<evidence type="ECO:0000259" key="3">
    <source>
        <dbReference type="Pfam" id="PF01882"/>
    </source>
</evidence>
<organism evidence="4 5">
    <name type="scientific">Geopseudomonas guangdongensis</name>
    <dbReference type="NCBI Taxonomy" id="1245526"/>
    <lineage>
        <taxon>Bacteria</taxon>
        <taxon>Pseudomonadati</taxon>
        <taxon>Pseudomonadota</taxon>
        <taxon>Gammaproteobacteria</taxon>
        <taxon>Pseudomonadales</taxon>
        <taxon>Pseudomonadaceae</taxon>
        <taxon>Geopseudomonas</taxon>
    </lineage>
</organism>
<dbReference type="Gene3D" id="3.40.50.410">
    <property type="entry name" value="von Willebrand factor, type A domain"/>
    <property type="match status" value="1"/>
</dbReference>
<gene>
    <name evidence="4" type="ORF">SAMN05216580_1917</name>
</gene>
<feature type="domain" description="DUF58" evidence="3">
    <location>
        <begin position="205"/>
        <end position="374"/>
    </location>
</feature>
<reference evidence="5" key="1">
    <citation type="submission" date="2016-10" db="EMBL/GenBank/DDBJ databases">
        <authorList>
            <person name="Varghese N."/>
            <person name="Submissions S."/>
        </authorList>
    </citation>
    <scope>NUCLEOTIDE SEQUENCE [LARGE SCALE GENOMIC DNA]</scope>
    <source>
        <strain evidence="5">CCTCC 2012022</strain>
    </source>
</reference>
<sequence length="443" mass="48304">MRPAPALLVLLAALLLAALALGSARALDAAPAAFAAPAWWSALALLALLAGGDALALRRRPSPRLQRRLPASLAQDRWSEASLRVEPMARPPRWLQLFDGVPTELEFRQLPQRLRLAPDQAGELRYGLRPRERGAAQFVCCEVLLPSPLGLWQARRRLPLPDRRRVLPDLSRLQRGALHAAAPGLGGVGVAVQPRRGSGREFHQLREFRDGDSLRQIDWKATARKRQPVAREYREERDQQIVLLLDGGRRMRSRDGPRSHFDHSLEACLQLADAALAQGDALGVQVFGAARDCRLAPGKGPRQWAALLDALHDLQPGRLPGDYLGAAAELLAGQQRRALVVLVSNLCEEDEAQLPQAAAQIAARHRLLIVSLREAVVERSLRQTVNGYNEALGYCGAVEHAASRAALHARLGAQGLPVLDVAPAALGPALLDRYLQWKASGRG</sequence>
<dbReference type="PANTHER" id="PTHR33608">
    <property type="entry name" value="BLL2464 PROTEIN"/>
    <property type="match status" value="1"/>
</dbReference>
<dbReference type="SUPFAM" id="SSF53300">
    <property type="entry name" value="vWA-like"/>
    <property type="match status" value="1"/>
</dbReference>
<feature type="signal peptide" evidence="2">
    <location>
        <begin position="1"/>
        <end position="26"/>
    </location>
</feature>
<keyword evidence="1" id="KW-0472">Membrane</keyword>
<feature type="chain" id="PRO_5009275068" evidence="2">
    <location>
        <begin position="27"/>
        <end position="443"/>
    </location>
</feature>
<keyword evidence="1" id="KW-0812">Transmembrane</keyword>
<dbReference type="RefSeq" id="WP_090213917.1">
    <property type="nucleotide sequence ID" value="NZ_LT629780.1"/>
</dbReference>
<dbReference type="Pfam" id="PF01882">
    <property type="entry name" value="DUF58"/>
    <property type="match status" value="1"/>
</dbReference>
<dbReference type="InterPro" id="IPR036465">
    <property type="entry name" value="vWFA_dom_sf"/>
</dbReference>
<evidence type="ECO:0000313" key="5">
    <source>
        <dbReference type="Proteomes" id="UP000243063"/>
    </source>
</evidence>
<keyword evidence="2" id="KW-0732">Signal</keyword>
<feature type="transmembrane region" description="Helical" evidence="1">
    <location>
        <begin position="36"/>
        <end position="57"/>
    </location>
</feature>
<protein>
    <submittedName>
        <fullName evidence="4">Uncharacterized conserved protein, DUF58 family, contains vWF domain</fullName>
    </submittedName>
</protein>
<dbReference type="AlphaFoldDB" id="A0A1H2GQL3"/>
<keyword evidence="5" id="KW-1185">Reference proteome</keyword>
<dbReference type="InterPro" id="IPR002881">
    <property type="entry name" value="DUF58"/>
</dbReference>
<accession>A0A1H2GQL3</accession>
<name>A0A1H2GQL3_9GAMM</name>
<dbReference type="PANTHER" id="PTHR33608:SF3">
    <property type="entry name" value="SLR2013 PROTEIN"/>
    <property type="match status" value="1"/>
</dbReference>
<evidence type="ECO:0000256" key="2">
    <source>
        <dbReference type="SAM" id="SignalP"/>
    </source>
</evidence>
<evidence type="ECO:0000313" key="4">
    <source>
        <dbReference type="EMBL" id="SDU21976.1"/>
    </source>
</evidence>
<evidence type="ECO:0000256" key="1">
    <source>
        <dbReference type="SAM" id="Phobius"/>
    </source>
</evidence>
<dbReference type="STRING" id="1245526.SAMN05216580_1917"/>